<dbReference type="AlphaFoldDB" id="A0A5Q2F7X0"/>
<dbReference type="RefSeq" id="WP_153571080.1">
    <property type="nucleotide sequence ID" value="NZ_CP045725.1"/>
</dbReference>
<feature type="transmembrane region" description="Helical" evidence="1">
    <location>
        <begin position="127"/>
        <end position="150"/>
    </location>
</feature>
<feature type="transmembrane region" description="Helical" evidence="1">
    <location>
        <begin position="21"/>
        <end position="44"/>
    </location>
</feature>
<organism evidence="2 3">
    <name type="scientific">Raineyella fluvialis</name>
    <dbReference type="NCBI Taxonomy" id="2662261"/>
    <lineage>
        <taxon>Bacteria</taxon>
        <taxon>Bacillati</taxon>
        <taxon>Actinomycetota</taxon>
        <taxon>Actinomycetes</taxon>
        <taxon>Propionibacteriales</taxon>
        <taxon>Propionibacteriaceae</taxon>
        <taxon>Raineyella</taxon>
    </lineage>
</organism>
<dbReference type="KEGG" id="rain:Rai3103_01405"/>
<evidence type="ECO:0000313" key="3">
    <source>
        <dbReference type="Proteomes" id="UP000386847"/>
    </source>
</evidence>
<gene>
    <name evidence="2" type="ORF">Rai3103_01405</name>
</gene>
<evidence type="ECO:0000313" key="2">
    <source>
        <dbReference type="EMBL" id="QGF22561.1"/>
    </source>
</evidence>
<dbReference type="EMBL" id="CP045725">
    <property type="protein sequence ID" value="QGF22561.1"/>
    <property type="molecule type" value="Genomic_DNA"/>
</dbReference>
<protein>
    <submittedName>
        <fullName evidence="2">Uncharacterized protein</fullName>
    </submittedName>
</protein>
<sequence>MSAAITSRPRTHGHHRRGLTLLGTILAAMPLASGLAAGVAALFTPRFGGMDGILTTLWYVPMVMSPLALIGAAVLIVAVHAERRPRNLVIVATTFTVVGLVLLVTLATYTGITLTSEPLTAKPPLPFIVGLSILTLMYLVGSVSLVALGARHLHGEPPRPVRHRRSAGRMA</sequence>
<reference evidence="2 3" key="1">
    <citation type="submission" date="2019-10" db="EMBL/GenBank/DDBJ databases">
        <title>Genomic analysis of Raineyella sp. CBA3103.</title>
        <authorList>
            <person name="Roh S.W."/>
        </authorList>
    </citation>
    <scope>NUCLEOTIDE SEQUENCE [LARGE SCALE GENOMIC DNA]</scope>
    <source>
        <strain evidence="2 3">CBA3103</strain>
    </source>
</reference>
<keyword evidence="3" id="KW-1185">Reference proteome</keyword>
<accession>A0A5Q2F7X0</accession>
<keyword evidence="1" id="KW-1133">Transmembrane helix</keyword>
<keyword evidence="1" id="KW-0812">Transmembrane</keyword>
<proteinExistence type="predicted"/>
<name>A0A5Q2F7X0_9ACTN</name>
<evidence type="ECO:0000256" key="1">
    <source>
        <dbReference type="SAM" id="Phobius"/>
    </source>
</evidence>
<feature type="transmembrane region" description="Helical" evidence="1">
    <location>
        <begin position="56"/>
        <end position="81"/>
    </location>
</feature>
<feature type="transmembrane region" description="Helical" evidence="1">
    <location>
        <begin position="88"/>
        <end position="107"/>
    </location>
</feature>
<dbReference type="Proteomes" id="UP000386847">
    <property type="component" value="Chromosome"/>
</dbReference>
<keyword evidence="1" id="KW-0472">Membrane</keyword>